<gene>
    <name evidence="6" type="primary">LOC100903277</name>
</gene>
<dbReference type="GeneID" id="100903277"/>
<dbReference type="SUPFAM" id="SSF53098">
    <property type="entry name" value="Ribonuclease H-like"/>
    <property type="match status" value="1"/>
</dbReference>
<dbReference type="GO" id="GO:0034587">
    <property type="term" value="P:piRNA processing"/>
    <property type="evidence" value="ECO:0007669"/>
    <property type="project" value="UniProtKB-ARBA"/>
</dbReference>
<comment type="similarity">
    <text evidence="1">Belongs to the argonaute family.</text>
</comment>
<evidence type="ECO:0000256" key="1">
    <source>
        <dbReference type="RuleBase" id="RU361178"/>
    </source>
</evidence>
<evidence type="ECO:0000256" key="2">
    <source>
        <dbReference type="SAM" id="MobiDB-lite"/>
    </source>
</evidence>
<dbReference type="PANTHER" id="PTHR22891">
    <property type="entry name" value="EUKARYOTIC TRANSLATION INITIATION FACTOR 2C"/>
    <property type="match status" value="1"/>
</dbReference>
<keyword evidence="5" id="KW-1185">Reference proteome</keyword>
<proteinExistence type="inferred from homology"/>
<feature type="domain" description="Piwi" evidence="4">
    <location>
        <begin position="896"/>
        <end position="1202"/>
    </location>
</feature>
<feature type="region of interest" description="Disordered" evidence="2">
    <location>
        <begin position="225"/>
        <end position="293"/>
    </location>
</feature>
<evidence type="ECO:0000313" key="5">
    <source>
        <dbReference type="Proteomes" id="UP000694867"/>
    </source>
</evidence>
<protein>
    <submittedName>
        <fullName evidence="6">Protein argonaute-2</fullName>
    </submittedName>
</protein>
<name>A0AAJ7WHV3_9ACAR</name>
<dbReference type="SMART" id="SM00949">
    <property type="entry name" value="PAZ"/>
    <property type="match status" value="1"/>
</dbReference>
<dbReference type="InterPro" id="IPR003100">
    <property type="entry name" value="PAZ_dom"/>
</dbReference>
<dbReference type="Gene3D" id="2.170.260.10">
    <property type="entry name" value="paz domain"/>
    <property type="match status" value="1"/>
</dbReference>
<dbReference type="Proteomes" id="UP000694867">
    <property type="component" value="Unplaced"/>
</dbReference>
<dbReference type="Pfam" id="PF02170">
    <property type="entry name" value="PAZ"/>
    <property type="match status" value="1"/>
</dbReference>
<feature type="compositionally biased region" description="Low complexity" evidence="2">
    <location>
        <begin position="10"/>
        <end position="21"/>
    </location>
</feature>
<feature type="compositionally biased region" description="Low complexity" evidence="2">
    <location>
        <begin position="79"/>
        <end position="92"/>
    </location>
</feature>
<dbReference type="PROSITE" id="PS50822">
    <property type="entry name" value="PIWI"/>
    <property type="match status" value="1"/>
</dbReference>
<dbReference type="RefSeq" id="XP_028967651.1">
    <property type="nucleotide sequence ID" value="XM_029111818.1"/>
</dbReference>
<evidence type="ECO:0000313" key="6">
    <source>
        <dbReference type="RefSeq" id="XP_028967651.1"/>
    </source>
</evidence>
<dbReference type="InterPro" id="IPR036397">
    <property type="entry name" value="RNaseH_sf"/>
</dbReference>
<dbReference type="InterPro" id="IPR003165">
    <property type="entry name" value="Piwi"/>
</dbReference>
<dbReference type="SUPFAM" id="SSF101690">
    <property type="entry name" value="PAZ domain"/>
    <property type="match status" value="1"/>
</dbReference>
<dbReference type="Pfam" id="PF02171">
    <property type="entry name" value="Piwi"/>
    <property type="match status" value="1"/>
</dbReference>
<dbReference type="InterPro" id="IPR032474">
    <property type="entry name" value="Argonaute_N"/>
</dbReference>
<evidence type="ECO:0000259" key="4">
    <source>
        <dbReference type="PROSITE" id="PS50822"/>
    </source>
</evidence>
<sequence>MRPGAPPQQPGARPMQPAGQARPLVPGARPGMMPQGAQPGVRPMQPRPVMTAAGVRPPMPVAGMRPAAAGVPPQGMRTAQPMAAPGQAAGPAQVRPGFVGAPMARAPSPVRLPTAGPHQAIPGARSLSPAGVRPAGAPGSPMLARPAVPGQVLPQRPVPGAVPLQRVPIGTQPGAPMARPAAAPLVRQPAGVAAPAMRPAAGMPTSTVPRPAAAPMMMRPAAGAPAFRPAASPGAPPTAAGPGMRPAAAAPAARPAAPVTRPAVASPVTRPAVASPVTRPAVASPVVRPAAASPMVRPAAASPMVRPAAAAPVVRPAAAAAPVVRPAAAAAPRPAGVPPPASAPGRGFPVASAPTPAPPAPAPVPAAPAAQPPAGPGGDARPVSTGELNMDDITETFRQVFNGQPPETSKRADPGTDGRPCKVLVNMYPVTLPRGNVFHYDVEIFSAARKGAEGATPVPTQKRARCASTLVNRKVIDAFSKCYQSELGNCILAFDGRKNIYTRRLLPNAEHIFNNVEAEVNGEKSSFVVCITYVATVSFDALHDMYDRGLKGSSQFQDAIQVADVILRTGPTLAFVPVGRSFFIDINLNGNREAWFGFYSSIRLGSWKPLVNIDMSATTFYVAAPLIDYAVKTLKKTNKTELRSGLNDRERALLTREIRTLRVTVSHLDSKRQYRIEGLRQIPASQETFEWDGTTISIVDYFAQKYNYTLQFPNLPCIFTGRGGISFPIELCNVVKGQHCRKKLNETQTTMMIRQTALAPKDRFERIQNWTQQLKSSSTQICQEFEMSFETKPLEVEARILQAPAITCGEKKKQLPKDGVWPCSTFLKPANIEKWVLAVLGRVAKEKLKLVVDLFQSEGGKLGMKIAPPQLIHNYGFQPGARQVLEDVKNKHPDVEMTVIVLDPRSDYGALKAEAETTDLCLRTQCVKDRNVETKFNGMFATNLLQKINTKMGGRNNGVLCPNTPDTLKKPYMAIGVDVNHPGPGESTPSIAAFVASMDSVPSQYYACTSVQLNRKGSRSEYVVETKSMFLECLTEFERRNKNLPAHIFIFRDGVADAQFDAVRVYELGAIRQACLERRPDYTPGMTFIVVQKRHHVRFMPAPGYTGSGKAGNIHPGTIVDSKIINPAIFDFYLCSHHGLQGTSRAAHYHVVHDDVHHSQNDIYKICYNLCHTYSRCTRAVSIPAPAYYAHLAAFRAKEHIKGRAPHNAAYAESNAESVRSSSSSEPDLDKFQAAQKVCNQMRGSMYFV</sequence>
<dbReference type="SMART" id="SM00950">
    <property type="entry name" value="Piwi"/>
    <property type="match status" value="1"/>
</dbReference>
<dbReference type="Gene3D" id="3.40.50.2300">
    <property type="match status" value="1"/>
</dbReference>
<feature type="region of interest" description="Disordered" evidence="2">
    <location>
        <begin position="115"/>
        <end position="144"/>
    </location>
</feature>
<dbReference type="CDD" id="cd02846">
    <property type="entry name" value="PAZ_argonaute_like"/>
    <property type="match status" value="1"/>
</dbReference>
<dbReference type="Pfam" id="PF08699">
    <property type="entry name" value="ArgoL1"/>
    <property type="match status" value="1"/>
</dbReference>
<feature type="compositionally biased region" description="Low complexity" evidence="2">
    <location>
        <begin position="343"/>
        <end position="354"/>
    </location>
</feature>
<evidence type="ECO:0000259" key="3">
    <source>
        <dbReference type="PROSITE" id="PS50821"/>
    </source>
</evidence>
<dbReference type="InterPro" id="IPR014811">
    <property type="entry name" value="ArgoL1"/>
</dbReference>
<dbReference type="InterPro" id="IPR012337">
    <property type="entry name" value="RNaseH-like_sf"/>
</dbReference>
<dbReference type="InterPro" id="IPR036085">
    <property type="entry name" value="PAZ_dom_sf"/>
</dbReference>
<dbReference type="GO" id="GO:0003723">
    <property type="term" value="F:RNA binding"/>
    <property type="evidence" value="ECO:0007669"/>
    <property type="project" value="InterPro"/>
</dbReference>
<reference evidence="6" key="1">
    <citation type="submission" date="2025-08" db="UniProtKB">
        <authorList>
            <consortium name="RefSeq"/>
        </authorList>
    </citation>
    <scope>IDENTIFICATION</scope>
</reference>
<accession>A0AAJ7WHV3</accession>
<dbReference type="Gene3D" id="3.30.420.10">
    <property type="entry name" value="Ribonuclease H-like superfamily/Ribonuclease H"/>
    <property type="match status" value="1"/>
</dbReference>
<feature type="compositionally biased region" description="Pro residues" evidence="2">
    <location>
        <begin position="355"/>
        <end position="375"/>
    </location>
</feature>
<dbReference type="PROSITE" id="PS50821">
    <property type="entry name" value="PAZ"/>
    <property type="match status" value="1"/>
</dbReference>
<dbReference type="AlphaFoldDB" id="A0AAJ7WHV3"/>
<feature type="compositionally biased region" description="Low complexity" evidence="2">
    <location>
        <begin position="1213"/>
        <end position="1226"/>
    </location>
</feature>
<feature type="region of interest" description="Disordered" evidence="2">
    <location>
        <begin position="1"/>
        <end position="45"/>
    </location>
</feature>
<dbReference type="Pfam" id="PF16486">
    <property type="entry name" value="ArgoN"/>
    <property type="match status" value="1"/>
</dbReference>
<dbReference type="KEGG" id="goe:100903277"/>
<organism evidence="5 6">
    <name type="scientific">Galendromus occidentalis</name>
    <name type="common">western predatory mite</name>
    <dbReference type="NCBI Taxonomy" id="34638"/>
    <lineage>
        <taxon>Eukaryota</taxon>
        <taxon>Metazoa</taxon>
        <taxon>Ecdysozoa</taxon>
        <taxon>Arthropoda</taxon>
        <taxon>Chelicerata</taxon>
        <taxon>Arachnida</taxon>
        <taxon>Acari</taxon>
        <taxon>Parasitiformes</taxon>
        <taxon>Mesostigmata</taxon>
        <taxon>Gamasina</taxon>
        <taxon>Phytoseioidea</taxon>
        <taxon>Phytoseiidae</taxon>
        <taxon>Typhlodrominae</taxon>
        <taxon>Galendromus</taxon>
    </lineage>
</organism>
<feature type="region of interest" description="Disordered" evidence="2">
    <location>
        <begin position="1206"/>
        <end position="1228"/>
    </location>
</feature>
<dbReference type="SMART" id="SM01163">
    <property type="entry name" value="DUF1785"/>
    <property type="match status" value="1"/>
</dbReference>
<feature type="region of interest" description="Disordered" evidence="2">
    <location>
        <begin position="330"/>
        <end position="385"/>
    </location>
</feature>
<feature type="domain" description="PAZ" evidence="3">
    <location>
        <begin position="625"/>
        <end position="736"/>
    </location>
</feature>
<feature type="region of interest" description="Disordered" evidence="2">
    <location>
        <begin position="70"/>
        <end position="92"/>
    </location>
</feature>